<dbReference type="OMA" id="EPWENIN"/>
<dbReference type="PANTHER" id="PTHR14256:SF3">
    <property type="entry name" value="NORMAL MUCOSA OF ESOPHAGUS-SPECIFIC GENE 1 PROTEIN"/>
    <property type="match status" value="1"/>
</dbReference>
<dbReference type="Bgee" id="ENSOANG00000045582">
    <property type="expression patterns" value="Expressed in ovary and 7 other cell types or tissues"/>
</dbReference>
<feature type="transmembrane region" description="Helical" evidence="1">
    <location>
        <begin position="6"/>
        <end position="32"/>
    </location>
</feature>
<protein>
    <recommendedName>
        <fullName evidence="4">Normal mucosa of esophagus specific 1</fullName>
    </recommendedName>
</protein>
<keyword evidence="3" id="KW-1185">Reference proteome</keyword>
<sequence length="79" mass="8909">ISFFSLLPLIPLVTFVSLAGLGATSVSVYSLFKTDVILNRSKNPEPWENVDPTQPQKLISINQQWQPIEELQNVKKLTK</sequence>
<evidence type="ECO:0008006" key="4">
    <source>
        <dbReference type="Google" id="ProtNLM"/>
    </source>
</evidence>
<keyword evidence="1" id="KW-0812">Transmembrane</keyword>
<dbReference type="PANTHER" id="PTHR14256">
    <property type="entry name" value="NADH-UBIQUINONE OXIDOREDUCTASE MLRQ SUBUNIT"/>
    <property type="match status" value="1"/>
</dbReference>
<dbReference type="InterPro" id="IPR010530">
    <property type="entry name" value="B12D"/>
</dbReference>
<dbReference type="GeneTree" id="ENSGT00390000009277"/>
<name>A0A6I8MYJ6_ORNAN</name>
<evidence type="ECO:0000313" key="3">
    <source>
        <dbReference type="Proteomes" id="UP000002279"/>
    </source>
</evidence>
<reference evidence="2 3" key="1">
    <citation type="journal article" date="2008" name="Nature">
        <title>Genome analysis of the platypus reveals unique signatures of evolution.</title>
        <authorList>
            <person name="Warren W.C."/>
            <person name="Hillier L.W."/>
            <person name="Marshall Graves J.A."/>
            <person name="Birney E."/>
            <person name="Ponting C.P."/>
            <person name="Grutzner F."/>
            <person name="Belov K."/>
            <person name="Miller W."/>
            <person name="Clarke L."/>
            <person name="Chinwalla A.T."/>
            <person name="Yang S.P."/>
            <person name="Heger A."/>
            <person name="Locke D.P."/>
            <person name="Miethke P."/>
            <person name="Waters P.D."/>
            <person name="Veyrunes F."/>
            <person name="Fulton L."/>
            <person name="Fulton B."/>
            <person name="Graves T."/>
            <person name="Wallis J."/>
            <person name="Puente X.S."/>
            <person name="Lopez-Otin C."/>
            <person name="Ordonez G.R."/>
            <person name="Eichler E.E."/>
            <person name="Chen L."/>
            <person name="Cheng Z."/>
            <person name="Deakin J.E."/>
            <person name="Alsop A."/>
            <person name="Thompson K."/>
            <person name="Kirby P."/>
            <person name="Papenfuss A.T."/>
            <person name="Wakefield M.J."/>
            <person name="Olender T."/>
            <person name="Lancet D."/>
            <person name="Huttley G.A."/>
            <person name="Smit A.F."/>
            <person name="Pask A."/>
            <person name="Temple-Smith P."/>
            <person name="Batzer M.A."/>
            <person name="Walker J.A."/>
            <person name="Konkel M.K."/>
            <person name="Harris R.S."/>
            <person name="Whittington C.M."/>
            <person name="Wong E.S."/>
            <person name="Gemmell N.J."/>
            <person name="Buschiazzo E."/>
            <person name="Vargas Jentzsch I.M."/>
            <person name="Merkel A."/>
            <person name="Schmitz J."/>
            <person name="Zemann A."/>
            <person name="Churakov G."/>
            <person name="Kriegs J.O."/>
            <person name="Brosius J."/>
            <person name="Murchison E.P."/>
            <person name="Sachidanandam R."/>
            <person name="Smith C."/>
            <person name="Hannon G.J."/>
            <person name="Tsend-Ayush E."/>
            <person name="McMillan D."/>
            <person name="Attenborough R."/>
            <person name="Rens W."/>
            <person name="Ferguson-Smith M."/>
            <person name="Lefevre C.M."/>
            <person name="Sharp J.A."/>
            <person name="Nicholas K.R."/>
            <person name="Ray D.A."/>
            <person name="Kube M."/>
            <person name="Reinhardt R."/>
            <person name="Pringle T.H."/>
            <person name="Taylor J."/>
            <person name="Jones R.C."/>
            <person name="Nixon B."/>
            <person name="Dacheux J.L."/>
            <person name="Niwa H."/>
            <person name="Sekita Y."/>
            <person name="Huang X."/>
            <person name="Stark A."/>
            <person name="Kheradpour P."/>
            <person name="Kellis M."/>
            <person name="Flicek P."/>
            <person name="Chen Y."/>
            <person name="Webber C."/>
            <person name="Hardison R."/>
            <person name="Nelson J."/>
            <person name="Hallsworth-Pepin K."/>
            <person name="Delehaunty K."/>
            <person name="Markovic C."/>
            <person name="Minx P."/>
            <person name="Feng Y."/>
            <person name="Kremitzki C."/>
            <person name="Mitreva M."/>
            <person name="Glasscock J."/>
            <person name="Wylie T."/>
            <person name="Wohldmann P."/>
            <person name="Thiru P."/>
            <person name="Nhan M.N."/>
            <person name="Pohl C.S."/>
            <person name="Smith S.M."/>
            <person name="Hou S."/>
            <person name="Nefedov M."/>
            <person name="de Jong P.J."/>
            <person name="Renfree M.B."/>
            <person name="Mardis E.R."/>
            <person name="Wilson R.K."/>
        </authorList>
    </citation>
    <scope>NUCLEOTIDE SEQUENCE [LARGE SCALE GENOMIC DNA]</scope>
    <source>
        <strain evidence="2 3">Glennie</strain>
    </source>
</reference>
<keyword evidence="1" id="KW-1133">Transmembrane helix</keyword>
<dbReference type="Pfam" id="PF06522">
    <property type="entry name" value="B12D"/>
    <property type="match status" value="1"/>
</dbReference>
<organism evidence="2 3">
    <name type="scientific">Ornithorhynchus anatinus</name>
    <name type="common">Duckbill platypus</name>
    <dbReference type="NCBI Taxonomy" id="9258"/>
    <lineage>
        <taxon>Eukaryota</taxon>
        <taxon>Metazoa</taxon>
        <taxon>Chordata</taxon>
        <taxon>Craniata</taxon>
        <taxon>Vertebrata</taxon>
        <taxon>Euteleostomi</taxon>
        <taxon>Mammalia</taxon>
        <taxon>Monotremata</taxon>
        <taxon>Ornithorhynchidae</taxon>
        <taxon>Ornithorhynchus</taxon>
    </lineage>
</organism>
<keyword evidence="1" id="KW-0472">Membrane</keyword>
<proteinExistence type="predicted"/>
<reference evidence="2" key="2">
    <citation type="submission" date="2025-08" db="UniProtKB">
        <authorList>
            <consortium name="Ensembl"/>
        </authorList>
    </citation>
    <scope>IDENTIFICATION</scope>
    <source>
        <strain evidence="2">Glennie</strain>
    </source>
</reference>
<accession>A0A6I8MYJ6</accession>
<dbReference type="AlphaFoldDB" id="A0A6I8MYJ6"/>
<evidence type="ECO:0000313" key="2">
    <source>
        <dbReference type="Ensembl" id="ENSOANP00000033818.1"/>
    </source>
</evidence>
<evidence type="ECO:0000256" key="1">
    <source>
        <dbReference type="SAM" id="Phobius"/>
    </source>
</evidence>
<reference evidence="2" key="3">
    <citation type="submission" date="2025-09" db="UniProtKB">
        <authorList>
            <consortium name="Ensembl"/>
        </authorList>
    </citation>
    <scope>IDENTIFICATION</scope>
    <source>
        <strain evidence="2">Glennie</strain>
    </source>
</reference>
<dbReference type="Ensembl" id="ENSOANT00000073176.1">
    <property type="protein sequence ID" value="ENSOANP00000033818.1"/>
    <property type="gene ID" value="ENSOANG00000045582.1"/>
</dbReference>
<dbReference type="Proteomes" id="UP000002279">
    <property type="component" value="Chromosome 5"/>
</dbReference>